<gene>
    <name evidence="2" type="ORF">HW564_20380</name>
</gene>
<feature type="region of interest" description="Disordered" evidence="1">
    <location>
        <begin position="24"/>
        <end position="44"/>
    </location>
</feature>
<evidence type="ECO:0000313" key="2">
    <source>
        <dbReference type="EMBL" id="NVK99286.1"/>
    </source>
</evidence>
<organism evidence="2 3">
    <name type="scientific">Ruegeria pomeroyi</name>
    <dbReference type="NCBI Taxonomy" id="89184"/>
    <lineage>
        <taxon>Bacteria</taxon>
        <taxon>Pseudomonadati</taxon>
        <taxon>Pseudomonadota</taxon>
        <taxon>Alphaproteobacteria</taxon>
        <taxon>Rhodobacterales</taxon>
        <taxon>Roseobacteraceae</taxon>
        <taxon>Ruegeria</taxon>
    </lineage>
</organism>
<comment type="caution">
    <text evidence="2">The sequence shown here is derived from an EMBL/GenBank/DDBJ whole genome shotgun (WGS) entry which is preliminary data.</text>
</comment>
<evidence type="ECO:0000313" key="3">
    <source>
        <dbReference type="Proteomes" id="UP000565723"/>
    </source>
</evidence>
<proteinExistence type="predicted"/>
<dbReference type="PROSITE" id="PS51257">
    <property type="entry name" value="PROKAR_LIPOPROTEIN"/>
    <property type="match status" value="1"/>
</dbReference>
<protein>
    <recommendedName>
        <fullName evidence="4">Lipoprotein</fullName>
    </recommendedName>
</protein>
<evidence type="ECO:0008006" key="4">
    <source>
        <dbReference type="Google" id="ProtNLM"/>
    </source>
</evidence>
<sequence length="448" mass="49178">MFRSIALFSFFMALVTTQGCSEDISNSETHNSASPMSNSQSGKFSLSNNGKVGCTIEFNGEIELGETDRMMAFFKSLADDNPFDASFFNGAGFSNPSRYSEMKTEYGFEFFWEDGELTLLNQSGLSICLNSSGGSFSEAVQMYDAIKGLGLGTVVPERARCLSACAVVFLGGRMKHWTTMGGNLVTQKRRSLHATAELGVHAPSIEFELDELDEALPPEVLSELITSSYSAAVNENAQLISRLSDNELPILRRILATSPETMYLFNTVERTLEVEMEILGIRVPKSVVANHVKSSCENAALAFIGIASNYEQLGHPRNVGPWHWQCEKPSLDTYSVKSARVLETARTNSGLIAGIMDMPSIECWEPGHRNYCIAVYSEILNEESPPALEGYGVSVGFWFQENGRPTSLADFVESSQAESEDTAAPFFVWDGGSELLYSPSTQLRKVSE</sequence>
<reference evidence="2 3" key="1">
    <citation type="journal article" date="2020" name="Proc. Natl. Acad. Sci. U.S.A.">
        <title>Ecological drivers of bacterial community assembly in synthetic phycospheres.</title>
        <authorList>
            <person name="Fu H."/>
            <person name="Uchimiya M."/>
            <person name="Gore J."/>
            <person name="Moran M.A."/>
        </authorList>
    </citation>
    <scope>NUCLEOTIDE SEQUENCE [LARGE SCALE GENOMIC DNA]</scope>
    <source>
        <strain evidence="2">HF-Din03</strain>
    </source>
</reference>
<dbReference type="Gene3D" id="3.90.226.10">
    <property type="entry name" value="2-enoyl-CoA Hydratase, Chain A, domain 1"/>
    <property type="match status" value="1"/>
</dbReference>
<dbReference type="Proteomes" id="UP000565723">
    <property type="component" value="Unassembled WGS sequence"/>
</dbReference>
<dbReference type="RefSeq" id="WP_011046969.1">
    <property type="nucleotide sequence ID" value="NZ_CP076685.1"/>
</dbReference>
<dbReference type="AlphaFoldDB" id="A0A850LMN0"/>
<dbReference type="InterPro" id="IPR029045">
    <property type="entry name" value="ClpP/crotonase-like_dom_sf"/>
</dbReference>
<evidence type="ECO:0000256" key="1">
    <source>
        <dbReference type="SAM" id="MobiDB-lite"/>
    </source>
</evidence>
<dbReference type="EMBL" id="JABXIY010000063">
    <property type="protein sequence ID" value="NVK99286.1"/>
    <property type="molecule type" value="Genomic_DNA"/>
</dbReference>
<dbReference type="SUPFAM" id="SSF52096">
    <property type="entry name" value="ClpP/crotonase"/>
    <property type="match status" value="1"/>
</dbReference>
<name>A0A850LMN0_9RHOB</name>
<accession>A0A850LMN0</accession>